<gene>
    <name evidence="2" type="primary">31</name>
    <name evidence="2" type="ORF">SEA_STINK_31</name>
</gene>
<reference evidence="2" key="1">
    <citation type="submission" date="2024-04" db="EMBL/GenBank/DDBJ databases">
        <authorList>
            <person name="Lindsay E."/>
            <person name="Kim D."/>
            <person name="Molloy A.D."/>
            <person name="Noble-Ramirez A."/>
            <person name="Hutchison K.W."/>
            <person name="Molloy S.D."/>
            <person name="Viland M.D."/>
            <person name="Lewis C.M."/>
            <person name="Garlena R.A."/>
            <person name="Russell D.A."/>
            <person name="Jacobs-Sera D."/>
            <person name="Hatfull G.F."/>
        </authorList>
    </citation>
    <scope>NUCLEOTIDE SEQUENCE</scope>
</reference>
<proteinExistence type="predicted"/>
<evidence type="ECO:0000256" key="1">
    <source>
        <dbReference type="SAM" id="Phobius"/>
    </source>
</evidence>
<organism evidence="2">
    <name type="scientific">Mycobacterium phage Stink</name>
    <dbReference type="NCBI Taxonomy" id="3136630"/>
    <lineage>
        <taxon>Viruses</taxon>
    </lineage>
</organism>
<evidence type="ECO:0000313" key="2">
    <source>
        <dbReference type="EMBL" id="XCH42924.1"/>
    </source>
</evidence>
<protein>
    <submittedName>
        <fullName evidence="2">Membrane protein</fullName>
    </submittedName>
</protein>
<dbReference type="EMBL" id="PP750960">
    <property type="protein sequence ID" value="XCH42924.1"/>
    <property type="molecule type" value="Genomic_DNA"/>
</dbReference>
<feature type="transmembrane region" description="Helical" evidence="1">
    <location>
        <begin position="12"/>
        <end position="31"/>
    </location>
</feature>
<name>A0AAU8GLP2_9VIRU</name>
<sequence>MPADFIQHLPEQWVGLFAVLAFITYLLAQLAEKFPTVAKMVPLGRWWHKRQQRKPGRKAWVAEDNAVITAMQEQISTVVADLAAVNEKLRVFTAFSVYDARYHHRIEVEHAAMDSCVLPKHYNIFEFEQLWRADPVAAATL</sequence>
<keyword evidence="1" id="KW-1133">Transmembrane helix</keyword>
<keyword evidence="1" id="KW-0812">Transmembrane</keyword>
<keyword evidence="1" id="KW-0472">Membrane</keyword>
<accession>A0AAU8GLP2</accession>